<keyword evidence="3 6" id="KW-0812">Transmembrane</keyword>
<feature type="transmembrane region" description="Helical" evidence="6">
    <location>
        <begin position="150"/>
        <end position="170"/>
    </location>
</feature>
<evidence type="ECO:0000256" key="6">
    <source>
        <dbReference type="SAM" id="Phobius"/>
    </source>
</evidence>
<evidence type="ECO:0000256" key="5">
    <source>
        <dbReference type="ARBA" id="ARBA00023136"/>
    </source>
</evidence>
<comment type="subcellular location">
    <subcellularLocation>
        <location evidence="1">Cell membrane</location>
        <topology evidence="1">Multi-pass membrane protein</topology>
    </subcellularLocation>
</comment>
<evidence type="ECO:0000313" key="9">
    <source>
        <dbReference type="Proteomes" id="UP001319921"/>
    </source>
</evidence>
<feature type="transmembrane region" description="Helical" evidence="6">
    <location>
        <begin position="31"/>
        <end position="52"/>
    </location>
</feature>
<reference evidence="8 9" key="1">
    <citation type="journal article" date="2022" name="Microbiol. Resour. Announc.">
        <title>Complete Genome Sequence of the Hyperthermophilic and Acidophilic Archaeon Saccharolobus caldissimus Strain HS-3T.</title>
        <authorList>
            <person name="Sakai H.D."/>
            <person name="Kurosawa N."/>
        </authorList>
    </citation>
    <scope>NUCLEOTIDE SEQUENCE [LARGE SCALE GENOMIC DNA]</scope>
    <source>
        <strain evidence="8 9">JCM32116</strain>
    </source>
</reference>
<proteinExistence type="predicted"/>
<evidence type="ECO:0000259" key="7">
    <source>
        <dbReference type="Pfam" id="PF09335"/>
    </source>
</evidence>
<gene>
    <name evidence="8" type="ORF">SACC_20070</name>
</gene>
<evidence type="ECO:0000256" key="1">
    <source>
        <dbReference type="ARBA" id="ARBA00004651"/>
    </source>
</evidence>
<name>A0AAQ4CT59_9CREN</name>
<protein>
    <submittedName>
        <fullName evidence="8">DedA family protein</fullName>
    </submittedName>
</protein>
<evidence type="ECO:0000313" key="8">
    <source>
        <dbReference type="EMBL" id="BDB98990.1"/>
    </source>
</evidence>
<sequence>MLLEGMSFPIPSEVVMPLAGYFSYQGSMNVYLAIIVGTLGSLMGSLIDYFIAYKLGLPFLIKYGKYVKITENRLKMLNDFFSKYGNISVFVARFLPAIRALISFPAGLARMPLLYFISITFAGHLIWNTTLVFIGYYFGSAWEMVISNLIKFDYIVLVVIILSIVIFILLKHNFLKFKP</sequence>
<keyword evidence="2" id="KW-1003">Cell membrane</keyword>
<keyword evidence="4 6" id="KW-1133">Transmembrane helix</keyword>
<evidence type="ECO:0000256" key="4">
    <source>
        <dbReference type="ARBA" id="ARBA00022989"/>
    </source>
</evidence>
<feature type="transmembrane region" description="Helical" evidence="6">
    <location>
        <begin position="114"/>
        <end position="138"/>
    </location>
</feature>
<dbReference type="InterPro" id="IPR051311">
    <property type="entry name" value="DedA_domain"/>
</dbReference>
<feature type="transmembrane region" description="Helical" evidence="6">
    <location>
        <begin position="84"/>
        <end position="102"/>
    </location>
</feature>
<organism evidence="8 9">
    <name type="scientific">Saccharolobus caldissimus</name>
    <dbReference type="NCBI Taxonomy" id="1702097"/>
    <lineage>
        <taxon>Archaea</taxon>
        <taxon>Thermoproteota</taxon>
        <taxon>Thermoprotei</taxon>
        <taxon>Sulfolobales</taxon>
        <taxon>Sulfolobaceae</taxon>
        <taxon>Saccharolobus</taxon>
    </lineage>
</organism>
<accession>A0AAQ4CT59</accession>
<dbReference type="Pfam" id="PF09335">
    <property type="entry name" value="VTT_dom"/>
    <property type="match status" value="1"/>
</dbReference>
<dbReference type="Proteomes" id="UP001319921">
    <property type="component" value="Chromosome"/>
</dbReference>
<dbReference type="KEGG" id="scas:SACC_20070"/>
<evidence type="ECO:0000256" key="3">
    <source>
        <dbReference type="ARBA" id="ARBA00022692"/>
    </source>
</evidence>
<dbReference type="RefSeq" id="WP_229569348.1">
    <property type="nucleotide sequence ID" value="NZ_AP025226.1"/>
</dbReference>
<dbReference type="GeneID" id="68866739"/>
<dbReference type="PANTHER" id="PTHR42709">
    <property type="entry name" value="ALKALINE PHOSPHATASE LIKE PROTEIN"/>
    <property type="match status" value="1"/>
</dbReference>
<evidence type="ECO:0000256" key="2">
    <source>
        <dbReference type="ARBA" id="ARBA00022475"/>
    </source>
</evidence>
<keyword evidence="5 6" id="KW-0472">Membrane</keyword>
<dbReference type="AlphaFoldDB" id="A0AAQ4CT59"/>
<dbReference type="InterPro" id="IPR032816">
    <property type="entry name" value="VTT_dom"/>
</dbReference>
<keyword evidence="9" id="KW-1185">Reference proteome</keyword>
<dbReference type="GO" id="GO:0005886">
    <property type="term" value="C:plasma membrane"/>
    <property type="evidence" value="ECO:0007669"/>
    <property type="project" value="UniProtKB-SubCell"/>
</dbReference>
<dbReference type="PANTHER" id="PTHR42709:SF6">
    <property type="entry name" value="UNDECAPRENYL PHOSPHATE TRANSPORTER A"/>
    <property type="match status" value="1"/>
</dbReference>
<feature type="domain" description="VTT" evidence="7">
    <location>
        <begin position="10"/>
        <end position="136"/>
    </location>
</feature>
<dbReference type="EMBL" id="AP025226">
    <property type="protein sequence ID" value="BDB98990.1"/>
    <property type="molecule type" value="Genomic_DNA"/>
</dbReference>